<dbReference type="EC" id="6.3.2.2" evidence="3 10"/>
<feature type="region of interest" description="Disordered" evidence="11">
    <location>
        <begin position="605"/>
        <end position="629"/>
    </location>
</feature>
<name>A0A6A7G5Y0_9CRUS</name>
<evidence type="ECO:0000256" key="9">
    <source>
        <dbReference type="ARBA" id="ARBA00032122"/>
    </source>
</evidence>
<dbReference type="InterPro" id="IPR004308">
    <property type="entry name" value="GCS"/>
</dbReference>
<dbReference type="GO" id="GO:0004357">
    <property type="term" value="F:glutamate-cysteine ligase activity"/>
    <property type="evidence" value="ECO:0007669"/>
    <property type="project" value="UniProtKB-UniRule"/>
</dbReference>
<dbReference type="InterPro" id="IPR014746">
    <property type="entry name" value="Gln_synth/guanido_kin_cat_dom"/>
</dbReference>
<reference evidence="12" key="1">
    <citation type="submission" date="2017-11" db="EMBL/GenBank/DDBJ databases">
        <title>The sensing device of the deep-sea amphipod.</title>
        <authorList>
            <person name="Kobayashi H."/>
            <person name="Nagahama T."/>
            <person name="Arai W."/>
            <person name="Sasagawa Y."/>
            <person name="Umeda M."/>
            <person name="Hayashi T."/>
            <person name="Nikaido I."/>
            <person name="Watanabe H."/>
            <person name="Oguri K."/>
            <person name="Kitazato H."/>
            <person name="Fujioka K."/>
            <person name="Kido Y."/>
            <person name="Takami H."/>
        </authorList>
    </citation>
    <scope>NUCLEOTIDE SEQUENCE</scope>
    <source>
        <tissue evidence="12">Whole body</tissue>
    </source>
</reference>
<organism evidence="12">
    <name type="scientific">Hirondellea gigas</name>
    <dbReference type="NCBI Taxonomy" id="1518452"/>
    <lineage>
        <taxon>Eukaryota</taxon>
        <taxon>Metazoa</taxon>
        <taxon>Ecdysozoa</taxon>
        <taxon>Arthropoda</taxon>
        <taxon>Crustacea</taxon>
        <taxon>Multicrustacea</taxon>
        <taxon>Malacostraca</taxon>
        <taxon>Eumalacostraca</taxon>
        <taxon>Peracarida</taxon>
        <taxon>Amphipoda</taxon>
        <taxon>Amphilochidea</taxon>
        <taxon>Lysianassida</taxon>
        <taxon>Lysianassidira</taxon>
        <taxon>Lysianassoidea</taxon>
        <taxon>Lysianassidae</taxon>
        <taxon>Hirondellea</taxon>
    </lineage>
</organism>
<dbReference type="AlphaFoldDB" id="A0A6A7G5Y0"/>
<keyword evidence="7 10" id="KW-0067">ATP-binding</keyword>
<evidence type="ECO:0000256" key="10">
    <source>
        <dbReference type="RuleBase" id="RU367135"/>
    </source>
</evidence>
<evidence type="ECO:0000256" key="8">
    <source>
        <dbReference type="ARBA" id="ARBA00030585"/>
    </source>
</evidence>
<accession>A0A6A7G5Y0</accession>
<proteinExistence type="evidence at transcript level"/>
<dbReference type="Gene3D" id="3.30.590.50">
    <property type="match status" value="2"/>
</dbReference>
<evidence type="ECO:0000256" key="4">
    <source>
        <dbReference type="ARBA" id="ARBA00022598"/>
    </source>
</evidence>
<dbReference type="PANTHER" id="PTHR11164">
    <property type="entry name" value="GLUTAMATE CYSTEINE LIGASE"/>
    <property type="match status" value="1"/>
</dbReference>
<evidence type="ECO:0000256" key="6">
    <source>
        <dbReference type="ARBA" id="ARBA00022741"/>
    </source>
</evidence>
<keyword evidence="5 10" id="KW-0317">Glutathione biosynthesis</keyword>
<dbReference type="UniPathway" id="UPA00142">
    <property type="reaction ID" value="UER00209"/>
</dbReference>
<evidence type="ECO:0000256" key="3">
    <source>
        <dbReference type="ARBA" id="ARBA00012220"/>
    </source>
</evidence>
<comment type="pathway">
    <text evidence="1 10">Sulfur metabolism; glutathione biosynthesis; glutathione from L-cysteine and L-glutamate: step 1/2.</text>
</comment>
<dbReference type="GO" id="GO:0006750">
    <property type="term" value="P:glutathione biosynthetic process"/>
    <property type="evidence" value="ECO:0007669"/>
    <property type="project" value="UniProtKB-UniRule"/>
</dbReference>
<keyword evidence="6 10" id="KW-0547">Nucleotide-binding</keyword>
<dbReference type="Pfam" id="PF03074">
    <property type="entry name" value="GCS"/>
    <property type="match status" value="1"/>
</dbReference>
<comment type="similarity">
    <text evidence="2 10">Belongs to the glutamate--cysteine ligase type 3 family.</text>
</comment>
<keyword evidence="4 10" id="KW-0436">Ligase</keyword>
<sequence>MGLLSVGTPLAWEDSLEFLQYVKKHGVLQFINKWKRLKTRANDSFLWGDEVEYITFYLPKDQKISRISLNGSQLMDNLTKRLELLQKQTNKSTPVKFLPEYGSFMIEATPGAPYGSYSSDLRLVEANMRLRRELVESILGEDEYVLTVVNHPRFGVGEFTHPPAPPRGPIAMSAFVPDLAINPHPRFGFLTQNIRTRRGSLVDIRMPLFIDEFTAEQKDASEIKVDAMAFGMGCSCLQVTFQARNIAESRHLYDQLVVLGPIMLALTASTPFHHGQIADTDVRWNAIAQSVDDRTPGERGVAPLKDGEQRIPKSRYDSVSSFISSEPPFKDKYNDTELVINEEALTQLLDGGVDELLARHIAHLFIRDPLVIFSEIIVIDDEESTNHFENIQSTNWQTCRFKPPPEKSDIGWRVEFRSMEISLTDFENAAFSVFIALINRAILFFQLNLYIPISKIDANMATAHINDAVRKEKFYFRSSIKKSRPEDSDEFDEYSMDEIINGSGSRPGLIPIVKEYLNVIQCDDETRNVVDGYLSLISRRASGELMTQAQWLRRFVQLHPDYKKDSIISEEVCRDILDAQRRITHGDLVVPQLLGQYSASSSHQNSSVAEVSAHTSSRQSARVKTVSEEDFSPDRINGVRLRGNSGVDFNVLDLFRGDDCVCHYLNNPPEAYGENQECSPGICGAPSASGCACHPGGSASD</sequence>
<comment type="catalytic activity">
    <reaction evidence="10">
        <text>L-cysteine + L-glutamate + ATP = gamma-L-glutamyl-L-cysteine + ADP + phosphate + H(+)</text>
        <dbReference type="Rhea" id="RHEA:13285"/>
        <dbReference type="ChEBI" id="CHEBI:15378"/>
        <dbReference type="ChEBI" id="CHEBI:29985"/>
        <dbReference type="ChEBI" id="CHEBI:30616"/>
        <dbReference type="ChEBI" id="CHEBI:35235"/>
        <dbReference type="ChEBI" id="CHEBI:43474"/>
        <dbReference type="ChEBI" id="CHEBI:58173"/>
        <dbReference type="ChEBI" id="CHEBI:456216"/>
        <dbReference type="EC" id="6.3.2.2"/>
    </reaction>
</comment>
<dbReference type="EMBL" id="IACT01006490">
    <property type="protein sequence ID" value="LAC25622.1"/>
    <property type="molecule type" value="mRNA"/>
</dbReference>
<dbReference type="PANTHER" id="PTHR11164:SF0">
    <property type="entry name" value="GLUTAMATE--CYSTEINE LIGASE CATALYTIC SUBUNIT"/>
    <property type="match status" value="1"/>
</dbReference>
<dbReference type="Gene3D" id="1.10.8.960">
    <property type="match status" value="1"/>
</dbReference>
<evidence type="ECO:0000256" key="5">
    <source>
        <dbReference type="ARBA" id="ARBA00022684"/>
    </source>
</evidence>
<evidence type="ECO:0000256" key="1">
    <source>
        <dbReference type="ARBA" id="ARBA00005006"/>
    </source>
</evidence>
<dbReference type="FunFam" id="3.30.590.50:FF:000002">
    <property type="entry name" value="Glutamate--cysteine ligase catalytic subunit"/>
    <property type="match status" value="1"/>
</dbReference>
<evidence type="ECO:0000256" key="2">
    <source>
        <dbReference type="ARBA" id="ARBA00008100"/>
    </source>
</evidence>
<evidence type="ECO:0000256" key="7">
    <source>
        <dbReference type="ARBA" id="ARBA00022840"/>
    </source>
</evidence>
<feature type="compositionally biased region" description="Polar residues" evidence="11">
    <location>
        <begin position="613"/>
        <end position="622"/>
    </location>
</feature>
<evidence type="ECO:0000256" key="11">
    <source>
        <dbReference type="SAM" id="MobiDB-lite"/>
    </source>
</evidence>
<evidence type="ECO:0000313" key="12">
    <source>
        <dbReference type="EMBL" id="LAC25622.1"/>
    </source>
</evidence>
<dbReference type="GO" id="GO:0005524">
    <property type="term" value="F:ATP binding"/>
    <property type="evidence" value="ECO:0007669"/>
    <property type="project" value="UniProtKB-UniRule"/>
</dbReference>
<protein>
    <recommendedName>
        <fullName evidence="3 10">Glutamate--cysteine ligase</fullName>
        <ecNumber evidence="3 10">6.3.2.2</ecNumber>
    </recommendedName>
    <alternativeName>
        <fullName evidence="9 10">Gamma-ECS</fullName>
    </alternativeName>
    <alternativeName>
        <fullName evidence="8 10">Gamma-glutamylcysteine synthetase</fullName>
    </alternativeName>
</protein>
<dbReference type="SUPFAM" id="SSF55931">
    <property type="entry name" value="Glutamine synthetase/guanido kinase"/>
    <property type="match status" value="1"/>
</dbReference>